<keyword evidence="3" id="KW-1185">Reference proteome</keyword>
<name>A0A9N9IJ42_9GLOM</name>
<accession>A0A9N9IJ42</accession>
<dbReference type="Proteomes" id="UP000789570">
    <property type="component" value="Unassembled WGS sequence"/>
</dbReference>
<proteinExistence type="predicted"/>
<organism evidence="2 3">
    <name type="scientific">Funneliformis caledonium</name>
    <dbReference type="NCBI Taxonomy" id="1117310"/>
    <lineage>
        <taxon>Eukaryota</taxon>
        <taxon>Fungi</taxon>
        <taxon>Fungi incertae sedis</taxon>
        <taxon>Mucoromycota</taxon>
        <taxon>Glomeromycotina</taxon>
        <taxon>Glomeromycetes</taxon>
        <taxon>Glomerales</taxon>
        <taxon>Glomeraceae</taxon>
        <taxon>Funneliformis</taxon>
    </lineage>
</organism>
<dbReference type="EMBL" id="CAJVPQ010013356">
    <property type="protein sequence ID" value="CAG8735559.1"/>
    <property type="molecule type" value="Genomic_DNA"/>
</dbReference>
<evidence type="ECO:0000313" key="2">
    <source>
        <dbReference type="EMBL" id="CAG8735559.1"/>
    </source>
</evidence>
<comment type="caution">
    <text evidence="2">The sequence shown here is derived from an EMBL/GenBank/DDBJ whole genome shotgun (WGS) entry which is preliminary data.</text>
</comment>
<evidence type="ECO:0000313" key="3">
    <source>
        <dbReference type="Proteomes" id="UP000789570"/>
    </source>
</evidence>
<protein>
    <submittedName>
        <fullName evidence="2">11248_t:CDS:1</fullName>
    </submittedName>
</protein>
<evidence type="ECO:0000256" key="1">
    <source>
        <dbReference type="SAM" id="MobiDB-lite"/>
    </source>
</evidence>
<dbReference type="AlphaFoldDB" id="A0A9N9IJ42"/>
<dbReference type="OrthoDB" id="362021at2759"/>
<dbReference type="Pfam" id="PF05786">
    <property type="entry name" value="Cnd2"/>
    <property type="match status" value="1"/>
</dbReference>
<sequence>RLNAKKSLNISGGSSTTVRTGRSDSQNCRLPSQMKLLELVTPVQKILDDQIHIYFEEWMKMATDNKINVKIVGILH</sequence>
<dbReference type="InterPro" id="IPR022816">
    <property type="entry name" value="Condensin_barren_su2"/>
</dbReference>
<feature type="region of interest" description="Disordered" evidence="1">
    <location>
        <begin position="1"/>
        <end position="27"/>
    </location>
</feature>
<feature type="non-terminal residue" evidence="2">
    <location>
        <position position="76"/>
    </location>
</feature>
<reference evidence="2" key="1">
    <citation type="submission" date="2021-06" db="EMBL/GenBank/DDBJ databases">
        <authorList>
            <person name="Kallberg Y."/>
            <person name="Tangrot J."/>
            <person name="Rosling A."/>
        </authorList>
    </citation>
    <scope>NUCLEOTIDE SEQUENCE</scope>
    <source>
        <strain evidence="2">UK204</strain>
    </source>
</reference>
<gene>
    <name evidence="2" type="ORF">FCALED_LOCUS15279</name>
</gene>